<dbReference type="InterPro" id="IPR026954">
    <property type="entry name" value="PknH-like_Extracell"/>
</dbReference>
<dbReference type="Pfam" id="PF14032">
    <property type="entry name" value="PknH_C"/>
    <property type="match status" value="1"/>
</dbReference>
<evidence type="ECO:0000259" key="2">
    <source>
        <dbReference type="Pfam" id="PF14032"/>
    </source>
</evidence>
<reference evidence="3 4" key="1">
    <citation type="journal article" date="2019" name="Emerg. Microbes Infect.">
        <title>Comprehensive subspecies identification of 175 nontuberculous mycobacteria species based on 7547 genomic profiles.</title>
        <authorList>
            <person name="Matsumoto Y."/>
            <person name="Kinjo T."/>
            <person name="Motooka D."/>
            <person name="Nabeya D."/>
            <person name="Jung N."/>
            <person name="Uechi K."/>
            <person name="Horii T."/>
            <person name="Iida T."/>
            <person name="Fujita J."/>
            <person name="Nakamura S."/>
        </authorList>
    </citation>
    <scope>NUCLEOTIDE SEQUENCE [LARGE SCALE GENOMIC DNA]</scope>
    <source>
        <strain evidence="3 4">JCM 17899</strain>
    </source>
</reference>
<name>A0A7I7QSM9_9MYCO</name>
<organism evidence="3 4">
    <name type="scientific">Mycolicibacterium sediminis</name>
    <dbReference type="NCBI Taxonomy" id="1286180"/>
    <lineage>
        <taxon>Bacteria</taxon>
        <taxon>Bacillati</taxon>
        <taxon>Actinomycetota</taxon>
        <taxon>Actinomycetes</taxon>
        <taxon>Mycobacteriales</taxon>
        <taxon>Mycobacteriaceae</taxon>
        <taxon>Mycolicibacterium</taxon>
    </lineage>
</organism>
<evidence type="ECO:0000313" key="4">
    <source>
        <dbReference type="Proteomes" id="UP000467193"/>
    </source>
</evidence>
<feature type="chain" id="PRO_5029843444" description="PknH-like extracellular domain-containing protein" evidence="1">
    <location>
        <begin position="31"/>
        <end position="235"/>
    </location>
</feature>
<feature type="domain" description="PknH-like extracellular" evidence="2">
    <location>
        <begin position="38"/>
        <end position="226"/>
    </location>
</feature>
<protein>
    <recommendedName>
        <fullName evidence="2">PknH-like extracellular domain-containing protein</fullName>
    </recommendedName>
</protein>
<dbReference type="PROSITE" id="PS51257">
    <property type="entry name" value="PROKAR_LIPOPROTEIN"/>
    <property type="match status" value="1"/>
</dbReference>
<dbReference type="AlphaFoldDB" id="A0A7I7QSM9"/>
<keyword evidence="4" id="KW-1185">Reference proteome</keyword>
<dbReference type="RefSeq" id="WP_163797878.1">
    <property type="nucleotide sequence ID" value="NZ_AP022588.1"/>
</dbReference>
<dbReference type="KEGG" id="msei:MSEDJ_31660"/>
<gene>
    <name evidence="3" type="ORF">MSEDJ_31660</name>
</gene>
<dbReference type="Gene3D" id="3.40.1000.70">
    <property type="entry name" value="PknH-like extracellular domain"/>
    <property type="match status" value="1"/>
</dbReference>
<dbReference type="EMBL" id="AP022588">
    <property type="protein sequence ID" value="BBY29070.1"/>
    <property type="molecule type" value="Genomic_DNA"/>
</dbReference>
<feature type="signal peptide" evidence="1">
    <location>
        <begin position="1"/>
        <end position="30"/>
    </location>
</feature>
<keyword evidence="1" id="KW-0732">Signal</keyword>
<dbReference type="Proteomes" id="UP000467193">
    <property type="component" value="Chromosome"/>
</dbReference>
<proteinExistence type="predicted"/>
<dbReference type="InterPro" id="IPR038232">
    <property type="entry name" value="PknH-like_Extracell_sf"/>
</dbReference>
<sequence length="235" mass="25417">MPDRRLVARVVTVVTCLVAVLAGCSTEKSAATTAPRVVEDSDLVNLLVAAGDIGTVMGVSTLTPRPVTDVMNDDRHLLTNMNCLGVWQPDQAAIYGDRGTDGGWRAMRQQVLREPDTDDWSTSVAQSVVSYPSADAARRFFEQSAERWTNCTNHHVNITLNDKPLPKWLSGDLSRTDNQLAMPIARGDGAQSRVCQHVLTVRSNVVIDVEACRPPIPVITQASAISAKIESAIAV</sequence>
<evidence type="ECO:0000256" key="1">
    <source>
        <dbReference type="SAM" id="SignalP"/>
    </source>
</evidence>
<accession>A0A7I7QSM9</accession>
<evidence type="ECO:0000313" key="3">
    <source>
        <dbReference type="EMBL" id="BBY29070.1"/>
    </source>
</evidence>